<dbReference type="PANTHER" id="PTHR47481">
    <property type="match status" value="1"/>
</dbReference>
<dbReference type="AlphaFoldDB" id="A0A1U7W959"/>
<name>A0A1U7W959_NICSY</name>
<protein>
    <submittedName>
        <fullName evidence="3">Uncharacterized protein LOC104225100</fullName>
    </submittedName>
</protein>
<accession>A0A1U7W959</accession>
<evidence type="ECO:0000313" key="2">
    <source>
        <dbReference type="Proteomes" id="UP000189701"/>
    </source>
</evidence>
<sequence length="193" mass="22167">MKLSHLIKGETSDSTSKKSTDSDDLEEKDVLLRSWISGTMSEESIYLIAGCSSTKEMWDCLEETYLQETKDKEFQIKQQLQNIRLGSRSTDDYLKEFKGICDDLAAIHKPVDEDSKVINFDRGLGLKYRTFRTVMLGKPPYPILNQLINALRGFDIREDDEDTQLNHNMAFQAQRFYRGCGGSNQRRGSFSSR</sequence>
<reference evidence="3" key="2">
    <citation type="submission" date="2025-08" db="UniProtKB">
        <authorList>
            <consortium name="RefSeq"/>
        </authorList>
    </citation>
    <scope>IDENTIFICATION</scope>
    <source>
        <tissue evidence="3">Leaf</tissue>
    </source>
</reference>
<gene>
    <name evidence="3" type="primary">LOC104225100</name>
</gene>
<feature type="region of interest" description="Disordered" evidence="1">
    <location>
        <begin position="1"/>
        <end position="23"/>
    </location>
</feature>
<dbReference type="eggNOG" id="KOG0017">
    <property type="taxonomic scope" value="Eukaryota"/>
</dbReference>
<organism evidence="2 3">
    <name type="scientific">Nicotiana sylvestris</name>
    <name type="common">Wood tobacco</name>
    <name type="synonym">South American tobacco</name>
    <dbReference type="NCBI Taxonomy" id="4096"/>
    <lineage>
        <taxon>Eukaryota</taxon>
        <taxon>Viridiplantae</taxon>
        <taxon>Streptophyta</taxon>
        <taxon>Embryophyta</taxon>
        <taxon>Tracheophyta</taxon>
        <taxon>Spermatophyta</taxon>
        <taxon>Magnoliopsida</taxon>
        <taxon>eudicotyledons</taxon>
        <taxon>Gunneridae</taxon>
        <taxon>Pentapetalae</taxon>
        <taxon>asterids</taxon>
        <taxon>lamiids</taxon>
        <taxon>Solanales</taxon>
        <taxon>Solanaceae</taxon>
        <taxon>Nicotianoideae</taxon>
        <taxon>Nicotianeae</taxon>
        <taxon>Nicotiana</taxon>
    </lineage>
</organism>
<feature type="compositionally biased region" description="Basic and acidic residues" evidence="1">
    <location>
        <begin position="7"/>
        <end position="21"/>
    </location>
</feature>
<dbReference type="Pfam" id="PF14223">
    <property type="entry name" value="Retrotran_gag_2"/>
    <property type="match status" value="1"/>
</dbReference>
<evidence type="ECO:0000313" key="3">
    <source>
        <dbReference type="RefSeq" id="XP_009775168.1"/>
    </source>
</evidence>
<reference evidence="2" key="1">
    <citation type="journal article" date="2013" name="Genome Biol.">
        <title>Reference genomes and transcriptomes of Nicotiana sylvestris and Nicotiana tomentosiformis.</title>
        <authorList>
            <person name="Sierro N."/>
            <person name="Battey J.N."/>
            <person name="Ouadi S."/>
            <person name="Bovet L."/>
            <person name="Goepfert S."/>
            <person name="Bakaher N."/>
            <person name="Peitsch M.C."/>
            <person name="Ivanov N.V."/>
        </authorList>
    </citation>
    <scope>NUCLEOTIDE SEQUENCE [LARGE SCALE GENOMIC DNA]</scope>
</reference>
<proteinExistence type="predicted"/>
<dbReference type="RefSeq" id="XP_009775168.1">
    <property type="nucleotide sequence ID" value="XM_009776866.1"/>
</dbReference>
<dbReference type="PANTHER" id="PTHR47481:SF37">
    <property type="entry name" value="RETROTRANSPOSON GAG DOMAIN-CONTAINING PROTEIN"/>
    <property type="match status" value="1"/>
</dbReference>
<evidence type="ECO:0000256" key="1">
    <source>
        <dbReference type="SAM" id="MobiDB-lite"/>
    </source>
</evidence>
<dbReference type="Proteomes" id="UP000189701">
    <property type="component" value="Unplaced"/>
</dbReference>
<keyword evidence="2" id="KW-1185">Reference proteome</keyword>